<dbReference type="CDD" id="cd02219">
    <property type="entry name" value="cupin_YjlB-like"/>
    <property type="match status" value="1"/>
</dbReference>
<name>A0A8E2JCD0_9PEZI</name>
<protein>
    <recommendedName>
        <fullName evidence="3">Cupin type-1 domain-containing protein</fullName>
    </recommendedName>
</protein>
<dbReference type="SUPFAM" id="SSF51182">
    <property type="entry name" value="RmlC-like cupins"/>
    <property type="match status" value="1"/>
</dbReference>
<organism evidence="1 2">
    <name type="scientific">Lepidopterella palustris CBS 459.81</name>
    <dbReference type="NCBI Taxonomy" id="1314670"/>
    <lineage>
        <taxon>Eukaryota</taxon>
        <taxon>Fungi</taxon>
        <taxon>Dikarya</taxon>
        <taxon>Ascomycota</taxon>
        <taxon>Pezizomycotina</taxon>
        <taxon>Dothideomycetes</taxon>
        <taxon>Pleosporomycetidae</taxon>
        <taxon>Mytilinidiales</taxon>
        <taxon>Argynnaceae</taxon>
        <taxon>Lepidopterella</taxon>
    </lineage>
</organism>
<evidence type="ECO:0000313" key="1">
    <source>
        <dbReference type="EMBL" id="OCK77354.1"/>
    </source>
</evidence>
<accession>A0A8E2JCD0</accession>
<dbReference type="Gene3D" id="2.60.120.10">
    <property type="entry name" value="Jelly Rolls"/>
    <property type="match status" value="1"/>
</dbReference>
<dbReference type="PANTHER" id="PTHR36448:SF2">
    <property type="entry name" value="CUPIN TYPE-1 DOMAIN-CONTAINING PROTEIN"/>
    <property type="match status" value="1"/>
</dbReference>
<dbReference type="EMBL" id="KV745134">
    <property type="protein sequence ID" value="OCK77354.1"/>
    <property type="molecule type" value="Genomic_DNA"/>
</dbReference>
<dbReference type="InterPro" id="IPR014710">
    <property type="entry name" value="RmlC-like_jellyroll"/>
</dbReference>
<sequence length="182" mass="19804">MAPTPEVYYFSPTSHVPNSVLPVLIYRKVLPAHPTAVSTRDALEKNLWLQGGVFKTYRTHHFHSVTHECYAVFKGSSRLLLGRGPLDDTEGGVEVDVSVGDIIVLPAGVSHCSVDSEGEYEYLGLYPEGSPKWDNNFCKADAGETAEKARNACSVPIPQYDPVYGKDGPLVGIWKKAAAEAV</sequence>
<evidence type="ECO:0000313" key="2">
    <source>
        <dbReference type="Proteomes" id="UP000250266"/>
    </source>
</evidence>
<dbReference type="AlphaFoldDB" id="A0A8E2JCD0"/>
<dbReference type="OrthoDB" id="2446447at2759"/>
<keyword evidence="2" id="KW-1185">Reference proteome</keyword>
<dbReference type="InterPro" id="IPR011051">
    <property type="entry name" value="RmlC_Cupin_sf"/>
</dbReference>
<gene>
    <name evidence="1" type="ORF">K432DRAFT_428070</name>
</gene>
<dbReference type="InterPro" id="IPR047121">
    <property type="entry name" value="YjiB-like"/>
</dbReference>
<dbReference type="PANTHER" id="PTHR36448">
    <property type="entry name" value="BLR7373 PROTEIN"/>
    <property type="match status" value="1"/>
</dbReference>
<dbReference type="Proteomes" id="UP000250266">
    <property type="component" value="Unassembled WGS sequence"/>
</dbReference>
<reference evidence="1 2" key="1">
    <citation type="journal article" date="2016" name="Nat. Commun.">
        <title>Ectomycorrhizal ecology is imprinted in the genome of the dominant symbiotic fungus Cenococcum geophilum.</title>
        <authorList>
            <consortium name="DOE Joint Genome Institute"/>
            <person name="Peter M."/>
            <person name="Kohler A."/>
            <person name="Ohm R.A."/>
            <person name="Kuo A."/>
            <person name="Krutzmann J."/>
            <person name="Morin E."/>
            <person name="Arend M."/>
            <person name="Barry K.W."/>
            <person name="Binder M."/>
            <person name="Choi C."/>
            <person name="Clum A."/>
            <person name="Copeland A."/>
            <person name="Grisel N."/>
            <person name="Haridas S."/>
            <person name="Kipfer T."/>
            <person name="LaButti K."/>
            <person name="Lindquist E."/>
            <person name="Lipzen A."/>
            <person name="Maire R."/>
            <person name="Meier B."/>
            <person name="Mihaltcheva S."/>
            <person name="Molinier V."/>
            <person name="Murat C."/>
            <person name="Poggeler S."/>
            <person name="Quandt C.A."/>
            <person name="Sperisen C."/>
            <person name="Tritt A."/>
            <person name="Tisserant E."/>
            <person name="Crous P.W."/>
            <person name="Henrissat B."/>
            <person name="Nehls U."/>
            <person name="Egli S."/>
            <person name="Spatafora J.W."/>
            <person name="Grigoriev I.V."/>
            <person name="Martin F.M."/>
        </authorList>
    </citation>
    <scope>NUCLEOTIDE SEQUENCE [LARGE SCALE GENOMIC DNA]</scope>
    <source>
        <strain evidence="1 2">CBS 459.81</strain>
    </source>
</reference>
<evidence type="ECO:0008006" key="3">
    <source>
        <dbReference type="Google" id="ProtNLM"/>
    </source>
</evidence>
<proteinExistence type="predicted"/>